<dbReference type="OrthoDB" id="4377582at2"/>
<evidence type="ECO:0000313" key="3">
    <source>
        <dbReference type="Proteomes" id="UP000035034"/>
    </source>
</evidence>
<evidence type="ECO:0000256" key="1">
    <source>
        <dbReference type="SAM" id="MobiDB-lite"/>
    </source>
</evidence>
<name>H0R4V1_9ACTN</name>
<dbReference type="RefSeq" id="WP_007319437.1">
    <property type="nucleotide sequence ID" value="NZ_BAEH01000105.1"/>
</dbReference>
<sequence length="85" mass="9031">MTSPVPGPPKPGQHLASSVPTVSPEVVTQQVSELLAQFDEMREEQRTADPDGANIDLGSLDRQAALLEQAHQVLSTALEDVGRAT</sequence>
<keyword evidence="3" id="KW-1185">Reference proteome</keyword>
<proteinExistence type="predicted"/>
<dbReference type="Proteomes" id="UP000035034">
    <property type="component" value="Unassembled WGS sequence"/>
</dbReference>
<organism evidence="2 3">
    <name type="scientific">Gordonia effusa NBRC 100432</name>
    <dbReference type="NCBI Taxonomy" id="1077974"/>
    <lineage>
        <taxon>Bacteria</taxon>
        <taxon>Bacillati</taxon>
        <taxon>Actinomycetota</taxon>
        <taxon>Actinomycetes</taxon>
        <taxon>Mycobacteriales</taxon>
        <taxon>Gordoniaceae</taxon>
        <taxon>Gordonia</taxon>
    </lineage>
</organism>
<dbReference type="EMBL" id="BAEH01000105">
    <property type="protein sequence ID" value="GAB20102.1"/>
    <property type="molecule type" value="Genomic_DNA"/>
</dbReference>
<comment type="caution">
    <text evidence="2">The sequence shown here is derived from an EMBL/GenBank/DDBJ whole genome shotgun (WGS) entry which is preliminary data.</text>
</comment>
<feature type="compositionally biased region" description="Pro residues" evidence="1">
    <location>
        <begin position="1"/>
        <end position="11"/>
    </location>
</feature>
<dbReference type="AlphaFoldDB" id="H0R4V1"/>
<accession>H0R4V1</accession>
<gene>
    <name evidence="2" type="ORF">GOEFS_105_01130</name>
</gene>
<evidence type="ECO:0000313" key="2">
    <source>
        <dbReference type="EMBL" id="GAB20102.1"/>
    </source>
</evidence>
<protein>
    <submittedName>
        <fullName evidence="2">Uncharacterized protein</fullName>
    </submittedName>
</protein>
<feature type="region of interest" description="Disordered" evidence="1">
    <location>
        <begin position="1"/>
        <end position="23"/>
    </location>
</feature>
<dbReference type="STRING" id="1077974.GOEFS_105_01130"/>
<reference evidence="2 3" key="1">
    <citation type="submission" date="2011-12" db="EMBL/GenBank/DDBJ databases">
        <title>Whole genome shotgun sequence of Gordonia effusa NBRC 100432.</title>
        <authorList>
            <person name="Yoshida I."/>
            <person name="Takarada H."/>
            <person name="Hosoyama A."/>
            <person name="Tsuchikane K."/>
            <person name="Katsumata H."/>
            <person name="Yamazaki S."/>
            <person name="Fujita N."/>
        </authorList>
    </citation>
    <scope>NUCLEOTIDE SEQUENCE [LARGE SCALE GENOMIC DNA]</scope>
    <source>
        <strain evidence="2 3">NBRC 100432</strain>
    </source>
</reference>